<feature type="region of interest" description="Disordered" evidence="1">
    <location>
        <begin position="140"/>
        <end position="165"/>
    </location>
</feature>
<name>A0A9N9NKZ2_9GLOM</name>
<gene>
    <name evidence="2" type="ORF">AMORRO_LOCUS14577</name>
</gene>
<sequence length="399" mass="44940">SFETLIQQHAEKGKDFILARVTTADSLDESKTYQSYYSAHHINKVLFRTQPEQGLLHRMKAKNPLNNMNIIGDVHYYVVKAESVILTQQSFAKSSALSISSHKTLHLNGDGITMAEISATSALEKSDRDFLIKVGEDSNESLNRVGGSRPSSPSTRQFDQQSPNGIALRKMENALERERRWSSGDLLQQPQMVFIPEYSQKVRRHQSMIFPNSSSSILNSRKTDTRISPSNIINAESIQSREDKDSIIMRNEPDTTNTTTLEKPCKPNQELKPICKAIFYATDDDFLMKSQVRQYFKTNAMDPLDSQLFSINTATQISNATGALGLISQNFDDSLANEQRIKMAGINVYDIWNFIDKVCGQCNLCLSHGILVDVMSVSGVLRWERGVLFGKVMDLDREI</sequence>
<dbReference type="OrthoDB" id="2189509at2759"/>
<protein>
    <submittedName>
        <fullName evidence="2">15533_t:CDS:1</fullName>
    </submittedName>
</protein>
<keyword evidence="3" id="KW-1185">Reference proteome</keyword>
<feature type="non-terminal residue" evidence="2">
    <location>
        <position position="1"/>
    </location>
</feature>
<dbReference type="InterPro" id="IPR031537">
    <property type="entry name" value="DUF5092"/>
</dbReference>
<evidence type="ECO:0000313" key="3">
    <source>
        <dbReference type="Proteomes" id="UP000789342"/>
    </source>
</evidence>
<reference evidence="2" key="1">
    <citation type="submission" date="2021-06" db="EMBL/GenBank/DDBJ databases">
        <authorList>
            <person name="Kallberg Y."/>
            <person name="Tangrot J."/>
            <person name="Rosling A."/>
        </authorList>
    </citation>
    <scope>NUCLEOTIDE SEQUENCE</scope>
    <source>
        <strain evidence="2">CL551</strain>
    </source>
</reference>
<dbReference type="AlphaFoldDB" id="A0A9N9NKZ2"/>
<dbReference type="Pfam" id="PF17010">
    <property type="entry name" value="DUF5092"/>
    <property type="match status" value="1"/>
</dbReference>
<dbReference type="EMBL" id="CAJVPV010029640">
    <property type="protein sequence ID" value="CAG8739046.1"/>
    <property type="molecule type" value="Genomic_DNA"/>
</dbReference>
<organism evidence="2 3">
    <name type="scientific">Acaulospora morrowiae</name>
    <dbReference type="NCBI Taxonomy" id="94023"/>
    <lineage>
        <taxon>Eukaryota</taxon>
        <taxon>Fungi</taxon>
        <taxon>Fungi incertae sedis</taxon>
        <taxon>Mucoromycota</taxon>
        <taxon>Glomeromycotina</taxon>
        <taxon>Glomeromycetes</taxon>
        <taxon>Diversisporales</taxon>
        <taxon>Acaulosporaceae</taxon>
        <taxon>Acaulospora</taxon>
    </lineage>
</organism>
<proteinExistence type="predicted"/>
<accession>A0A9N9NKZ2</accession>
<feature type="compositionally biased region" description="Polar residues" evidence="1">
    <location>
        <begin position="149"/>
        <end position="164"/>
    </location>
</feature>
<feature type="non-terminal residue" evidence="2">
    <location>
        <position position="399"/>
    </location>
</feature>
<evidence type="ECO:0000313" key="2">
    <source>
        <dbReference type="EMBL" id="CAG8739046.1"/>
    </source>
</evidence>
<dbReference type="Proteomes" id="UP000789342">
    <property type="component" value="Unassembled WGS sequence"/>
</dbReference>
<comment type="caution">
    <text evidence="2">The sequence shown here is derived from an EMBL/GenBank/DDBJ whole genome shotgun (WGS) entry which is preliminary data.</text>
</comment>
<evidence type="ECO:0000256" key="1">
    <source>
        <dbReference type="SAM" id="MobiDB-lite"/>
    </source>
</evidence>